<dbReference type="EMBL" id="ML769689">
    <property type="protein sequence ID" value="KAE9389602.1"/>
    <property type="molecule type" value="Genomic_DNA"/>
</dbReference>
<proteinExistence type="predicted"/>
<dbReference type="AlphaFoldDB" id="A0A6A4GUU6"/>
<dbReference type="Proteomes" id="UP000799118">
    <property type="component" value="Unassembled WGS sequence"/>
</dbReference>
<organism evidence="2 3">
    <name type="scientific">Gymnopus androsaceus JB14</name>
    <dbReference type="NCBI Taxonomy" id="1447944"/>
    <lineage>
        <taxon>Eukaryota</taxon>
        <taxon>Fungi</taxon>
        <taxon>Dikarya</taxon>
        <taxon>Basidiomycota</taxon>
        <taxon>Agaricomycotina</taxon>
        <taxon>Agaricomycetes</taxon>
        <taxon>Agaricomycetidae</taxon>
        <taxon>Agaricales</taxon>
        <taxon>Marasmiineae</taxon>
        <taxon>Omphalotaceae</taxon>
        <taxon>Gymnopus</taxon>
    </lineage>
</organism>
<sequence>MCTFAFHLTWALSAEETNGNKPTGALALAAAAYGVLVNTLWNLTKLRTHRQKSVVPGILLTARIFEASAALLPDIPTAGAGPAFEEDIEGTSKWFWAKYSGRVFGKRR</sequence>
<keyword evidence="1" id="KW-0472">Membrane</keyword>
<evidence type="ECO:0000313" key="2">
    <source>
        <dbReference type="EMBL" id="KAE9389602.1"/>
    </source>
</evidence>
<accession>A0A6A4GUU6</accession>
<keyword evidence="1" id="KW-0812">Transmembrane</keyword>
<reference evidence="2" key="1">
    <citation type="journal article" date="2019" name="Environ. Microbiol.">
        <title>Fungal ecological strategies reflected in gene transcription - a case study of two litter decomposers.</title>
        <authorList>
            <person name="Barbi F."/>
            <person name="Kohler A."/>
            <person name="Barry K."/>
            <person name="Baskaran P."/>
            <person name="Daum C."/>
            <person name="Fauchery L."/>
            <person name="Ihrmark K."/>
            <person name="Kuo A."/>
            <person name="LaButti K."/>
            <person name="Lipzen A."/>
            <person name="Morin E."/>
            <person name="Grigoriev I.V."/>
            <person name="Henrissat B."/>
            <person name="Lindahl B."/>
            <person name="Martin F."/>
        </authorList>
    </citation>
    <scope>NUCLEOTIDE SEQUENCE</scope>
    <source>
        <strain evidence="2">JB14</strain>
    </source>
</reference>
<gene>
    <name evidence="2" type="ORF">BT96DRAFT_946732</name>
</gene>
<name>A0A6A4GUU6_9AGAR</name>
<evidence type="ECO:0000256" key="1">
    <source>
        <dbReference type="SAM" id="Phobius"/>
    </source>
</evidence>
<evidence type="ECO:0000313" key="3">
    <source>
        <dbReference type="Proteomes" id="UP000799118"/>
    </source>
</evidence>
<protein>
    <submittedName>
        <fullName evidence="2">Uncharacterized protein</fullName>
    </submittedName>
</protein>
<keyword evidence="1" id="KW-1133">Transmembrane helix</keyword>
<keyword evidence="3" id="KW-1185">Reference proteome</keyword>
<feature type="transmembrane region" description="Helical" evidence="1">
    <location>
        <begin position="24"/>
        <end position="43"/>
    </location>
</feature>